<protein>
    <submittedName>
        <fullName evidence="1">Uncharacterized protein</fullName>
    </submittedName>
</protein>
<dbReference type="RefSeq" id="WP_212514860.1">
    <property type="nucleotide sequence ID" value="NZ_CAWQDX010000125.1"/>
</dbReference>
<keyword evidence="2" id="KW-1185">Reference proteome</keyword>
<accession>A0ABS5GWJ1</accession>
<dbReference type="Proteomes" id="UP000675653">
    <property type="component" value="Unassembled WGS sequence"/>
</dbReference>
<sequence length="139" mass="15809">MAGFYVDGIEWDDVSAERAIDIAYFNYCYKVNKDADFHAFESKQSKDRFLRQDIALAVKITVKLKKLIHHAGYNGGDILPTKNNPDALYKALLNASVSFMLDREKLVFIEGGGRAVDFFWSLLHMYSVDAASYRDGRTL</sequence>
<reference evidence="1 2" key="1">
    <citation type="submission" date="2021-04" db="EMBL/GenBank/DDBJ databases">
        <title>Draft Genome of Aeromonas popoffii ID682, isolated from a natural water source in Idaho.</title>
        <authorList>
            <person name="Testerman T."/>
            <person name="Graf J."/>
        </authorList>
    </citation>
    <scope>NUCLEOTIDE SEQUENCE [LARGE SCALE GENOMIC DNA]</scope>
    <source>
        <strain evidence="1 2">ID682</strain>
    </source>
</reference>
<proteinExistence type="predicted"/>
<gene>
    <name evidence="1" type="ORF">KAT72_21495</name>
</gene>
<name>A0ABS5GWJ1_9GAMM</name>
<organism evidence="1 2">
    <name type="scientific">Aeromonas popoffii</name>
    <dbReference type="NCBI Taxonomy" id="70856"/>
    <lineage>
        <taxon>Bacteria</taxon>
        <taxon>Pseudomonadati</taxon>
        <taxon>Pseudomonadota</taxon>
        <taxon>Gammaproteobacteria</taxon>
        <taxon>Aeromonadales</taxon>
        <taxon>Aeromonadaceae</taxon>
        <taxon>Aeromonas</taxon>
    </lineage>
</organism>
<comment type="caution">
    <text evidence="1">The sequence shown here is derived from an EMBL/GenBank/DDBJ whole genome shotgun (WGS) entry which is preliminary data.</text>
</comment>
<evidence type="ECO:0000313" key="2">
    <source>
        <dbReference type="Proteomes" id="UP000675653"/>
    </source>
</evidence>
<evidence type="ECO:0000313" key="1">
    <source>
        <dbReference type="EMBL" id="MBR7631493.1"/>
    </source>
</evidence>
<dbReference type="EMBL" id="JAGRZL010000096">
    <property type="protein sequence ID" value="MBR7631493.1"/>
    <property type="molecule type" value="Genomic_DNA"/>
</dbReference>